<dbReference type="SUPFAM" id="SSF52794">
    <property type="entry name" value="PTS system IIB component-like"/>
    <property type="match status" value="1"/>
</dbReference>
<evidence type="ECO:0000256" key="8">
    <source>
        <dbReference type="ARBA" id="ARBA00022683"/>
    </source>
</evidence>
<feature type="transmembrane region" description="Helical" evidence="12">
    <location>
        <begin position="126"/>
        <end position="147"/>
    </location>
</feature>
<dbReference type="InterPro" id="IPR050893">
    <property type="entry name" value="Sugar_PTS"/>
</dbReference>
<reference evidence="15" key="1">
    <citation type="journal article" date="2021" name="PeerJ">
        <title>Extensive microbial diversity within the chicken gut microbiome revealed by metagenomics and culture.</title>
        <authorList>
            <person name="Gilroy R."/>
            <person name="Ravi A."/>
            <person name="Getino M."/>
            <person name="Pursley I."/>
            <person name="Horton D.L."/>
            <person name="Alikhan N.F."/>
            <person name="Baker D."/>
            <person name="Gharbi K."/>
            <person name="Hall N."/>
            <person name="Watson M."/>
            <person name="Adriaenssens E.M."/>
            <person name="Foster-Nyarko E."/>
            <person name="Jarju S."/>
            <person name="Secka A."/>
            <person name="Antonio M."/>
            <person name="Oren A."/>
            <person name="Chaudhuri R.R."/>
            <person name="La Ragione R."/>
            <person name="Hildebrand F."/>
            <person name="Pallen M.J."/>
        </authorList>
    </citation>
    <scope>NUCLEOTIDE SEQUENCE</scope>
    <source>
        <strain evidence="15">ChiGjej1B1-1692</strain>
    </source>
</reference>
<dbReference type="Gene3D" id="3.40.50.2300">
    <property type="match status" value="1"/>
</dbReference>
<evidence type="ECO:0000256" key="5">
    <source>
        <dbReference type="ARBA" id="ARBA00022553"/>
    </source>
</evidence>
<feature type="transmembrane region" description="Helical" evidence="12">
    <location>
        <begin position="154"/>
        <end position="178"/>
    </location>
</feature>
<feature type="transmembrane region" description="Helical" evidence="12">
    <location>
        <begin position="46"/>
        <end position="63"/>
    </location>
</feature>
<dbReference type="PROSITE" id="PS51104">
    <property type="entry name" value="PTS_EIIC_TYPE_2"/>
    <property type="match status" value="1"/>
</dbReference>
<keyword evidence="4" id="KW-1003">Cell membrane</keyword>
<evidence type="ECO:0000313" key="16">
    <source>
        <dbReference type="Proteomes" id="UP000823894"/>
    </source>
</evidence>
<comment type="subcellular location">
    <subcellularLocation>
        <location evidence="2">Cell membrane</location>
        <topology evidence="2">Multi-pass membrane protein</topology>
    </subcellularLocation>
</comment>
<dbReference type="PANTHER" id="PTHR30181:SF2">
    <property type="entry name" value="PTS SYSTEM MANNITOL-SPECIFIC EIICBA COMPONENT"/>
    <property type="match status" value="1"/>
</dbReference>
<evidence type="ECO:0000256" key="9">
    <source>
        <dbReference type="ARBA" id="ARBA00022692"/>
    </source>
</evidence>
<feature type="transmembrane region" description="Helical" evidence="12">
    <location>
        <begin position="310"/>
        <end position="332"/>
    </location>
</feature>
<dbReference type="GO" id="GO:0090563">
    <property type="term" value="F:protein-phosphocysteine-sugar phosphotransferase activity"/>
    <property type="evidence" value="ECO:0007669"/>
    <property type="project" value="TreeGrafter"/>
</dbReference>
<dbReference type="PANTHER" id="PTHR30181">
    <property type="entry name" value="MANNITOL PERMEASE IIC COMPONENT"/>
    <property type="match status" value="1"/>
</dbReference>
<dbReference type="NCBIfam" id="TIGR00851">
    <property type="entry name" value="mtlA"/>
    <property type="match status" value="1"/>
</dbReference>
<dbReference type="GO" id="GO:0005886">
    <property type="term" value="C:plasma membrane"/>
    <property type="evidence" value="ECO:0007669"/>
    <property type="project" value="UniProtKB-SubCell"/>
</dbReference>
<evidence type="ECO:0000256" key="12">
    <source>
        <dbReference type="SAM" id="Phobius"/>
    </source>
</evidence>
<evidence type="ECO:0000259" key="13">
    <source>
        <dbReference type="PROSITE" id="PS51099"/>
    </source>
</evidence>
<feature type="transmembrane region" description="Helical" evidence="12">
    <location>
        <begin position="12"/>
        <end position="34"/>
    </location>
</feature>
<organism evidence="15 16">
    <name type="scientific">Candidatus Mediterraneibacter faecigallinarum</name>
    <dbReference type="NCBI Taxonomy" id="2838669"/>
    <lineage>
        <taxon>Bacteria</taxon>
        <taxon>Bacillati</taxon>
        <taxon>Bacillota</taxon>
        <taxon>Clostridia</taxon>
        <taxon>Lachnospirales</taxon>
        <taxon>Lachnospiraceae</taxon>
        <taxon>Mediterraneibacter</taxon>
    </lineage>
</organism>
<evidence type="ECO:0000256" key="4">
    <source>
        <dbReference type="ARBA" id="ARBA00022475"/>
    </source>
</evidence>
<keyword evidence="9 12" id="KW-0812">Transmembrane</keyword>
<dbReference type="Proteomes" id="UP000823894">
    <property type="component" value="Unassembled WGS sequence"/>
</dbReference>
<dbReference type="InterPro" id="IPR036095">
    <property type="entry name" value="PTS_EIIB-like_sf"/>
</dbReference>
<keyword evidence="3" id="KW-0813">Transport</keyword>
<dbReference type="InterPro" id="IPR004718">
    <property type="entry name" value="PTS_IIC_mtl"/>
</dbReference>
<dbReference type="AlphaFoldDB" id="A0A9D2NY32"/>
<evidence type="ECO:0000256" key="1">
    <source>
        <dbReference type="ARBA" id="ARBA00002434"/>
    </source>
</evidence>
<evidence type="ECO:0000256" key="10">
    <source>
        <dbReference type="ARBA" id="ARBA00022989"/>
    </source>
</evidence>
<keyword evidence="5" id="KW-0597">Phosphoprotein</keyword>
<dbReference type="InterPro" id="IPR003352">
    <property type="entry name" value="PTS_EIIC"/>
</dbReference>
<keyword evidence="10 12" id="KW-1133">Transmembrane helix</keyword>
<gene>
    <name evidence="15" type="ORF">H9757_08825</name>
</gene>
<evidence type="ECO:0000256" key="6">
    <source>
        <dbReference type="ARBA" id="ARBA00022597"/>
    </source>
</evidence>
<feature type="transmembrane region" description="Helical" evidence="12">
    <location>
        <begin position="257"/>
        <end position="280"/>
    </location>
</feature>
<reference evidence="15" key="2">
    <citation type="submission" date="2021-04" db="EMBL/GenBank/DDBJ databases">
        <authorList>
            <person name="Gilroy R."/>
        </authorList>
    </citation>
    <scope>NUCLEOTIDE SEQUENCE</scope>
    <source>
        <strain evidence="15">ChiGjej1B1-1692</strain>
    </source>
</reference>
<keyword evidence="11 12" id="KW-0472">Membrane</keyword>
<evidence type="ECO:0000256" key="3">
    <source>
        <dbReference type="ARBA" id="ARBA00022448"/>
    </source>
</evidence>
<dbReference type="InterPro" id="IPR013011">
    <property type="entry name" value="PTS_EIIB_2"/>
</dbReference>
<evidence type="ECO:0000256" key="2">
    <source>
        <dbReference type="ARBA" id="ARBA00004651"/>
    </source>
</evidence>
<sequence>MKNSVQRFGKFLSAMVMPNIGALIAFGFLAALFIDTGWIPNEGFNSLVSPMLTYLIPILIASTGGRMVGGDRGRVVGAIAVIGAIMSDTSITMLMAAMVMGPLAGFCIKKFDQLMEGRMPAGFEMLINNFSAGIIGMLLAMLGYIAIGPLMSGILAVLSAGVSILVEHGLLPLVSIFIEPAKVLFLNNAINHGIFTPLATEQAAEFGKSIMYMLEPNPGPGLGVLLAYMFFCKDKTTKDSAPGAVIIHLLGGIHEIYFPYILMNPLVIVAPILGNIAAIFWFSITDCGLVGPASPGSIIAYLMMTPGSDMIKVIIGVLIATGISFAVASPIVKMAGGKSLEEAQNKMASMKAASKGETVVPGTIERSAEVKKIIFACDAGMGSSAMGATKFRNRIKNDRPDIT</sequence>
<feature type="non-terminal residue" evidence="15">
    <location>
        <position position="403"/>
    </location>
</feature>
<comment type="function">
    <text evidence="1">The phosphoenolpyruvate-dependent sugar phosphotransferase system (sugar PTS), a major carbohydrate active transport system, catalyzes the phosphorylation of incoming sugar substrates concomitantly with their translocation across the cell membrane. The enzyme II CmtAB PTS system is involved in D-mannitol transport.</text>
</comment>
<feature type="transmembrane region" description="Helical" evidence="12">
    <location>
        <begin position="75"/>
        <end position="106"/>
    </location>
</feature>
<dbReference type="InterPro" id="IPR013014">
    <property type="entry name" value="PTS_EIIC_2"/>
</dbReference>
<evidence type="ECO:0000256" key="11">
    <source>
        <dbReference type="ARBA" id="ARBA00023136"/>
    </source>
</evidence>
<dbReference type="PROSITE" id="PS51099">
    <property type="entry name" value="PTS_EIIB_TYPE_2"/>
    <property type="match status" value="1"/>
</dbReference>
<dbReference type="GO" id="GO:0008982">
    <property type="term" value="F:protein-N(PI)-phosphohistidine-sugar phosphotransferase activity"/>
    <property type="evidence" value="ECO:0007669"/>
    <property type="project" value="InterPro"/>
</dbReference>
<keyword evidence="8" id="KW-0598">Phosphotransferase system</keyword>
<keyword evidence="6" id="KW-0762">Sugar transport</keyword>
<dbReference type="GO" id="GO:0009401">
    <property type="term" value="P:phosphoenolpyruvate-dependent sugar phosphotransferase system"/>
    <property type="evidence" value="ECO:0007669"/>
    <property type="project" value="UniProtKB-KW"/>
</dbReference>
<proteinExistence type="predicted"/>
<dbReference type="Pfam" id="PF02378">
    <property type="entry name" value="PTS_EIIC"/>
    <property type="match status" value="1"/>
</dbReference>
<comment type="caution">
    <text evidence="15">The sequence shown here is derived from an EMBL/GenBank/DDBJ whole genome shotgun (WGS) entry which is preliminary data.</text>
</comment>
<accession>A0A9D2NY32</accession>
<keyword evidence="7" id="KW-0808">Transferase</keyword>
<evidence type="ECO:0000259" key="14">
    <source>
        <dbReference type="PROSITE" id="PS51104"/>
    </source>
</evidence>
<evidence type="ECO:0000313" key="15">
    <source>
        <dbReference type="EMBL" id="HJC39144.1"/>
    </source>
</evidence>
<name>A0A9D2NY32_9FIRM</name>
<protein>
    <submittedName>
        <fullName evidence="15">PTS mannitol transporter subunit IICB</fullName>
    </submittedName>
</protein>
<dbReference type="EMBL" id="DWWK01000136">
    <property type="protein sequence ID" value="HJC39144.1"/>
    <property type="molecule type" value="Genomic_DNA"/>
</dbReference>
<feature type="domain" description="PTS EIIC type-2" evidence="14">
    <location>
        <begin position="8"/>
        <end position="341"/>
    </location>
</feature>
<feature type="domain" description="PTS EIIB type-2" evidence="13">
    <location>
        <begin position="371"/>
        <end position="403"/>
    </location>
</feature>
<evidence type="ECO:0000256" key="7">
    <source>
        <dbReference type="ARBA" id="ARBA00022679"/>
    </source>
</evidence>